<dbReference type="Pfam" id="PF04818">
    <property type="entry name" value="CID"/>
    <property type="match status" value="1"/>
</dbReference>
<dbReference type="InterPro" id="IPR054128">
    <property type="entry name" value="Pfc11_Rna14/15-ID"/>
</dbReference>
<dbReference type="GO" id="GO:0000993">
    <property type="term" value="F:RNA polymerase II complex binding"/>
    <property type="evidence" value="ECO:0007669"/>
    <property type="project" value="InterPro"/>
</dbReference>
<evidence type="ECO:0000259" key="1">
    <source>
        <dbReference type="PROSITE" id="PS51391"/>
    </source>
</evidence>
<proteinExistence type="predicted"/>
<dbReference type="AlphaFoldDB" id="A0A7G3ZMT4"/>
<dbReference type="GeneID" id="59328086"/>
<dbReference type="CDD" id="cd16982">
    <property type="entry name" value="CID_Pcf11"/>
    <property type="match status" value="1"/>
</dbReference>
<dbReference type="OrthoDB" id="2129491at2759"/>
<dbReference type="Pfam" id="PF21936">
    <property type="entry name" value="Pcf11_C"/>
    <property type="match status" value="1"/>
</dbReference>
<dbReference type="GO" id="GO:0005737">
    <property type="term" value="C:cytoplasm"/>
    <property type="evidence" value="ECO:0007669"/>
    <property type="project" value="TreeGrafter"/>
</dbReference>
<dbReference type="PANTHER" id="PTHR15921:SF3">
    <property type="entry name" value="PRE-MRNA CLEAVAGE COMPLEX 2 PROTEIN PCF11"/>
    <property type="match status" value="1"/>
</dbReference>
<dbReference type="EMBL" id="CP059253">
    <property type="protein sequence ID" value="QLL34820.1"/>
    <property type="molecule type" value="Genomic_DNA"/>
</dbReference>
<evidence type="ECO:0000313" key="2">
    <source>
        <dbReference type="EMBL" id="QLL34820.1"/>
    </source>
</evidence>
<dbReference type="InterPro" id="IPR008942">
    <property type="entry name" value="ENTH_VHS"/>
</dbReference>
<dbReference type="Gene3D" id="1.25.40.90">
    <property type="match status" value="1"/>
</dbReference>
<dbReference type="GO" id="GO:0006369">
    <property type="term" value="P:termination of RNA polymerase II transcription"/>
    <property type="evidence" value="ECO:0007669"/>
    <property type="project" value="InterPro"/>
</dbReference>
<dbReference type="GO" id="GO:0003729">
    <property type="term" value="F:mRNA binding"/>
    <property type="evidence" value="ECO:0007669"/>
    <property type="project" value="InterPro"/>
</dbReference>
<dbReference type="InterPro" id="IPR045154">
    <property type="entry name" value="PCF11-like"/>
</dbReference>
<accession>A0A7G3ZMT4</accession>
<dbReference type="InterPro" id="IPR047415">
    <property type="entry name" value="Pcf11_CID"/>
</dbReference>
<dbReference type="Pfam" id="PF11526">
    <property type="entry name" value="Pfc11_Clp1_ID"/>
    <property type="match status" value="1"/>
</dbReference>
<sequence>MDKEGEIIVKDFVSILEELTFNSRPIITTLTKIAEENMPYAQHFVDALEARIDRCPPKQKLYALYALDSICKNAGSPYTIYFSRNLFSLYKKSYLLVDNATRTKMIHLFKTWMDSGDTLAGAPLLFERSALEKIEQFLIKASALHQKNLQSMLPTPTVPLLTREIDKLTALTTERLKNQPMDEKLKMKLVVLTQLKQELHREKLAPGALKQLQLQLRQIFAQDQQVLQDIQRQQQQHEMAMLQQKQLHQRELQSENQTLPSNSGSFIPLFGDSSGSSGMSSLFGSSMSAVGPPNLTALDKTYQLSKIQGLYHSLEAEGLLYKPPKESIVSLYSKLGGHNHLASGTLAYQQGVNLPPLPLLQGILSDCKAHFATVNIDILNTPNLQLSQQTIEDDNPVVGSSLIHLLYRAKPNKCNICGKRFGNSVGEKKSQADHLDWHFRINKRIKGSEMTANASGSVTGPTQKNIQSRNWYLQDSQWISFKDEEIVSTTFSLSTDGTAHKMTTANLEDQTQYSSTAATDTGAQESEKFTVDEGILLRKHVVVPESAVDMSFQCPICKENVTGLYDEELGEWVWRNAMEVNNKYFHATCYYEAARNSDNPLGLQLDLEKLKHLASE</sequence>
<dbReference type="SMART" id="SM00582">
    <property type="entry name" value="RPR"/>
    <property type="match status" value="1"/>
</dbReference>
<feature type="domain" description="CID" evidence="1">
    <location>
        <begin position="4"/>
        <end position="142"/>
    </location>
</feature>
<dbReference type="GO" id="GO:0031124">
    <property type="term" value="P:mRNA 3'-end processing"/>
    <property type="evidence" value="ECO:0007669"/>
    <property type="project" value="InterPro"/>
</dbReference>
<dbReference type="FunFam" id="1.25.40.90:FF:000016">
    <property type="entry name" value="mRNA cleavage factor complex component Pcf11"/>
    <property type="match status" value="1"/>
</dbReference>
<dbReference type="KEGG" id="tgb:HG536_0H01950"/>
<dbReference type="PROSITE" id="PS51391">
    <property type="entry name" value="CID"/>
    <property type="match status" value="1"/>
</dbReference>
<dbReference type="Proteomes" id="UP000515788">
    <property type="component" value="Chromosome 8"/>
</dbReference>
<reference evidence="2 3" key="1">
    <citation type="submission" date="2020-06" db="EMBL/GenBank/DDBJ databases">
        <title>The yeast mating-type switching endonuclease HO is a domesticated member of an unorthodox homing genetic element family.</title>
        <authorList>
            <person name="Coughlan A.Y."/>
            <person name="Lombardi L."/>
            <person name="Braun-Galleani S."/>
            <person name="Martos A.R."/>
            <person name="Galeote V."/>
            <person name="Bigey F."/>
            <person name="Dequin S."/>
            <person name="Byrne K.P."/>
            <person name="Wolfe K.H."/>
        </authorList>
    </citation>
    <scope>NUCLEOTIDE SEQUENCE [LARGE SCALE GENOMIC DNA]</scope>
    <source>
        <strain evidence="2 3">CBS764</strain>
    </source>
</reference>
<dbReference type="InterPro" id="IPR006569">
    <property type="entry name" value="CID_dom"/>
</dbReference>
<dbReference type="RefSeq" id="XP_037141494.1">
    <property type="nucleotide sequence ID" value="XM_037285598.1"/>
</dbReference>
<dbReference type="Pfam" id="PF21940">
    <property type="entry name" value="Pfc11_Rna14-15-ID"/>
    <property type="match status" value="1"/>
</dbReference>
<dbReference type="SUPFAM" id="SSF48464">
    <property type="entry name" value="ENTH/VHS domain"/>
    <property type="match status" value="1"/>
</dbReference>
<dbReference type="PANTHER" id="PTHR15921">
    <property type="entry name" value="PRE-MRNA CLEAVAGE COMPLEX II"/>
    <property type="match status" value="1"/>
</dbReference>
<gene>
    <name evidence="2" type="ORF">HG536_0H01950</name>
</gene>
<keyword evidence="3" id="KW-1185">Reference proteome</keyword>
<dbReference type="InterPro" id="IPR054127">
    <property type="entry name" value="Pcf11_C"/>
</dbReference>
<name>A0A7G3ZMT4_9SACH</name>
<protein>
    <recommendedName>
        <fullName evidence="1">CID domain-containing protein</fullName>
    </recommendedName>
</protein>
<organism evidence="2 3">
    <name type="scientific">Torulaspora globosa</name>
    <dbReference type="NCBI Taxonomy" id="48254"/>
    <lineage>
        <taxon>Eukaryota</taxon>
        <taxon>Fungi</taxon>
        <taxon>Dikarya</taxon>
        <taxon>Ascomycota</taxon>
        <taxon>Saccharomycotina</taxon>
        <taxon>Saccharomycetes</taxon>
        <taxon>Saccharomycetales</taxon>
        <taxon>Saccharomycetaceae</taxon>
        <taxon>Torulaspora</taxon>
    </lineage>
</organism>
<evidence type="ECO:0000313" key="3">
    <source>
        <dbReference type="Proteomes" id="UP000515788"/>
    </source>
</evidence>
<dbReference type="InterPro" id="IPR021605">
    <property type="entry name" value="Pcf11_Clp1-ID"/>
</dbReference>
<dbReference type="GO" id="GO:0005849">
    <property type="term" value="C:mRNA cleavage factor complex"/>
    <property type="evidence" value="ECO:0007669"/>
    <property type="project" value="InterPro"/>
</dbReference>